<evidence type="ECO:0000259" key="3">
    <source>
        <dbReference type="Pfam" id="PF09113"/>
    </source>
</evidence>
<evidence type="ECO:0000313" key="5">
    <source>
        <dbReference type="Proteomes" id="UP000011083"/>
    </source>
</evidence>
<dbReference type="InterPro" id="IPR008977">
    <property type="entry name" value="PHM/PNGase_F_dom_sf"/>
</dbReference>
<dbReference type="STRING" id="1257118.L8HEE8"/>
<dbReference type="PANTHER" id="PTHR39319:SF1">
    <property type="entry name" value="SI:DKEY-256H2.1"/>
    <property type="match status" value="1"/>
</dbReference>
<dbReference type="VEuPathDB" id="AmoebaDB:ACA1_074810"/>
<dbReference type="Gene3D" id="2.60.120.230">
    <property type="match status" value="1"/>
</dbReference>
<dbReference type="PANTHER" id="PTHR39319">
    <property type="entry name" value="SI:DKEY-256H2.1"/>
    <property type="match status" value="1"/>
</dbReference>
<sequence>MDTSSECSRWAAPSFTVPTLDGGQLHFQPKVKRDGPLLFYAYNSQDAFSNAMWTTDAYLDDFLLNATHNSEYVFMSYSDDVAEAEVRHMRSRIISRMKSLAFSAESIEQWLGRLNFVQQPVASLSGTWIPDLLSQWNSTIYQLTVNVNGFTFQDKRLDGRYDWLPYVFLTFQSDQELEIAYFGDGCGGQPVQNVSGKLALISRTPYSVKCDWFTKVRNAQQANATGVIVYSDPGEPLIDMNCQNSFECNTQLNIPGTMITFQAGLSLRALLDDPTFDYHRNKVTVSFTNVTVPGFYLVIDEQSRIQELGWLKMPTLMHYAWASQWYEYYTKMLAQVDSYDYTIPIARNIVNENKPHTARVKMPSRNTLLQSFTDLTLDLAMSCLGTRDEDCPICPDALCQKELGSPTADYDQPFYCNFTFGTGTDEPWVSTINLLARRKASPQQRHPKKFWKQSSAERRRSHTSSFSAAHCTRVEYLYSGGNWNVNYTYSPVRFQPPNGTVKTELVTLITGHGSDADGCGEFCNIVHTFVVNGKYNHSQSNPQAATPLGCANEDPFPTNTAPGSMAVAPYVKDITHELVPGTNQISYHATYNGQPPNQTGGYIVMSSYLVYWL</sequence>
<dbReference type="InterPro" id="IPR014784">
    <property type="entry name" value="Cu2_ascorb_mOase-like_C"/>
</dbReference>
<dbReference type="InterPro" id="IPR046450">
    <property type="entry name" value="PA_dom_sf"/>
</dbReference>
<dbReference type="OMA" id="HPFWERA"/>
<gene>
    <name evidence="4" type="ORF">ACA1_074810</name>
</gene>
<dbReference type="KEGG" id="acan:ACA1_074810"/>
<feature type="domain" description="PA" evidence="2">
    <location>
        <begin position="185"/>
        <end position="267"/>
    </location>
</feature>
<evidence type="ECO:0000313" key="4">
    <source>
        <dbReference type="EMBL" id="ELR23914.1"/>
    </source>
</evidence>
<dbReference type="CDD" id="cd00538">
    <property type="entry name" value="PA"/>
    <property type="match status" value="1"/>
</dbReference>
<evidence type="ECO:0000259" key="2">
    <source>
        <dbReference type="Pfam" id="PF02225"/>
    </source>
</evidence>
<dbReference type="EMBL" id="KB007842">
    <property type="protein sequence ID" value="ELR23914.1"/>
    <property type="molecule type" value="Genomic_DNA"/>
</dbReference>
<dbReference type="InterPro" id="IPR015197">
    <property type="entry name" value="PngaseF_C"/>
</dbReference>
<dbReference type="Gene3D" id="3.50.30.30">
    <property type="match status" value="1"/>
</dbReference>
<dbReference type="Proteomes" id="UP000011083">
    <property type="component" value="Unassembled WGS sequence"/>
</dbReference>
<protein>
    <submittedName>
        <fullName evidence="4">PA domain containing protein</fullName>
    </submittedName>
</protein>
<dbReference type="GeneID" id="14924911"/>
<dbReference type="InterPro" id="IPR003137">
    <property type="entry name" value="PA_domain"/>
</dbReference>
<dbReference type="AlphaFoldDB" id="L8HEE8"/>
<reference evidence="4 5" key="1">
    <citation type="journal article" date="2013" name="Genome Biol.">
        <title>Genome of Acanthamoeba castellanii highlights extensive lateral gene transfer and early evolution of tyrosine kinase signaling.</title>
        <authorList>
            <person name="Clarke M."/>
            <person name="Lohan A.J."/>
            <person name="Liu B."/>
            <person name="Lagkouvardos I."/>
            <person name="Roy S."/>
            <person name="Zafar N."/>
            <person name="Bertelli C."/>
            <person name="Schilde C."/>
            <person name="Kianianmomeni A."/>
            <person name="Burglin T.R."/>
            <person name="Frech C."/>
            <person name="Turcotte B."/>
            <person name="Kopec K.O."/>
            <person name="Synnott J.M."/>
            <person name="Choo C."/>
            <person name="Paponov I."/>
            <person name="Finkler A."/>
            <person name="Soon Heng Tan C."/>
            <person name="Hutchins A.P."/>
            <person name="Weinmeier T."/>
            <person name="Rattei T."/>
            <person name="Chu J.S."/>
            <person name="Gimenez G."/>
            <person name="Irimia M."/>
            <person name="Rigden D.J."/>
            <person name="Fitzpatrick D.A."/>
            <person name="Lorenzo-Morales J."/>
            <person name="Bateman A."/>
            <person name="Chiu C.H."/>
            <person name="Tang P."/>
            <person name="Hegemann P."/>
            <person name="Fromm H."/>
            <person name="Raoult D."/>
            <person name="Greub G."/>
            <person name="Miranda-Saavedra D."/>
            <person name="Chen N."/>
            <person name="Nash P."/>
            <person name="Ginger M.L."/>
            <person name="Horn M."/>
            <person name="Schaap P."/>
            <person name="Caler L."/>
            <person name="Loftus B."/>
        </authorList>
    </citation>
    <scope>NUCLEOTIDE SEQUENCE [LARGE SCALE GENOMIC DNA]</scope>
    <source>
        <strain evidence="4 5">Neff</strain>
    </source>
</reference>
<dbReference type="SUPFAM" id="SSF49742">
    <property type="entry name" value="PHM/PNGase F"/>
    <property type="match status" value="1"/>
</dbReference>
<accession>L8HEE8</accession>
<organism evidence="4 5">
    <name type="scientific">Acanthamoeba castellanii (strain ATCC 30010 / Neff)</name>
    <dbReference type="NCBI Taxonomy" id="1257118"/>
    <lineage>
        <taxon>Eukaryota</taxon>
        <taxon>Amoebozoa</taxon>
        <taxon>Discosea</taxon>
        <taxon>Longamoebia</taxon>
        <taxon>Centramoebida</taxon>
        <taxon>Acanthamoebidae</taxon>
        <taxon>Acanthamoeba</taxon>
    </lineage>
</organism>
<keyword evidence="1" id="KW-1015">Disulfide bond</keyword>
<dbReference type="Pfam" id="PF09113">
    <property type="entry name" value="N-glycanase_C"/>
    <property type="match status" value="1"/>
</dbReference>
<dbReference type="GO" id="GO:0016715">
    <property type="term" value="F:oxidoreductase activity, acting on paired donors, with incorporation or reduction of molecular oxygen, reduced ascorbate as one donor, and incorporation of one atom of oxygen"/>
    <property type="evidence" value="ECO:0007669"/>
    <property type="project" value="InterPro"/>
</dbReference>
<feature type="domain" description="Peptide-N-glycosidase F C-terminal" evidence="3">
    <location>
        <begin position="490"/>
        <end position="610"/>
    </location>
</feature>
<keyword evidence="5" id="KW-1185">Reference proteome</keyword>
<evidence type="ECO:0000256" key="1">
    <source>
        <dbReference type="ARBA" id="ARBA00023157"/>
    </source>
</evidence>
<dbReference type="Pfam" id="PF02225">
    <property type="entry name" value="PA"/>
    <property type="match status" value="1"/>
</dbReference>
<name>L8HEE8_ACACF</name>
<dbReference type="SUPFAM" id="SSF52025">
    <property type="entry name" value="PA domain"/>
    <property type="match status" value="1"/>
</dbReference>
<proteinExistence type="predicted"/>
<dbReference type="OrthoDB" id="406745at2759"/>
<dbReference type="InterPro" id="IPR053251">
    <property type="entry name" value="N-glycanase"/>
</dbReference>
<dbReference type="RefSeq" id="XP_004353442.1">
    <property type="nucleotide sequence ID" value="XM_004353390.1"/>
</dbReference>